<dbReference type="Proteomes" id="UP000805193">
    <property type="component" value="Unassembled WGS sequence"/>
</dbReference>
<evidence type="ECO:0000313" key="2">
    <source>
        <dbReference type="Proteomes" id="UP000805193"/>
    </source>
</evidence>
<gene>
    <name evidence="1" type="ORF">HPB47_008347</name>
</gene>
<name>A0AC60P4Y6_IXOPE</name>
<accession>A0AC60P4Y6</accession>
<reference evidence="1 2" key="1">
    <citation type="journal article" date="2020" name="Cell">
        <title>Large-Scale Comparative Analyses of Tick Genomes Elucidate Their Genetic Diversity and Vector Capacities.</title>
        <authorList>
            <consortium name="Tick Genome and Microbiome Consortium (TIGMIC)"/>
            <person name="Jia N."/>
            <person name="Wang J."/>
            <person name="Shi W."/>
            <person name="Du L."/>
            <person name="Sun Y."/>
            <person name="Zhan W."/>
            <person name="Jiang J.F."/>
            <person name="Wang Q."/>
            <person name="Zhang B."/>
            <person name="Ji P."/>
            <person name="Bell-Sakyi L."/>
            <person name="Cui X.M."/>
            <person name="Yuan T.T."/>
            <person name="Jiang B.G."/>
            <person name="Yang W.F."/>
            <person name="Lam T.T."/>
            <person name="Chang Q.C."/>
            <person name="Ding S.J."/>
            <person name="Wang X.J."/>
            <person name="Zhu J.G."/>
            <person name="Ruan X.D."/>
            <person name="Zhao L."/>
            <person name="Wei J.T."/>
            <person name="Ye R.Z."/>
            <person name="Que T.C."/>
            <person name="Du C.H."/>
            <person name="Zhou Y.H."/>
            <person name="Cheng J.X."/>
            <person name="Dai P.F."/>
            <person name="Guo W.B."/>
            <person name="Han X.H."/>
            <person name="Huang E.J."/>
            <person name="Li L.F."/>
            <person name="Wei W."/>
            <person name="Gao Y.C."/>
            <person name="Liu J.Z."/>
            <person name="Shao H.Z."/>
            <person name="Wang X."/>
            <person name="Wang C.C."/>
            <person name="Yang T.C."/>
            <person name="Huo Q.B."/>
            <person name="Li W."/>
            <person name="Chen H.Y."/>
            <person name="Chen S.E."/>
            <person name="Zhou L.G."/>
            <person name="Ni X.B."/>
            <person name="Tian J.H."/>
            <person name="Sheng Y."/>
            <person name="Liu T."/>
            <person name="Pan Y.S."/>
            <person name="Xia L.Y."/>
            <person name="Li J."/>
            <person name="Zhao F."/>
            <person name="Cao W.C."/>
        </authorList>
    </citation>
    <scope>NUCLEOTIDE SEQUENCE [LARGE SCALE GENOMIC DNA]</scope>
    <source>
        <strain evidence="1">Iper-2018</strain>
    </source>
</reference>
<proteinExistence type="predicted"/>
<dbReference type="EMBL" id="JABSTQ010011173">
    <property type="protein sequence ID" value="KAG0414504.1"/>
    <property type="molecule type" value="Genomic_DNA"/>
</dbReference>
<sequence>MKNVSVISTSRMDIMNSLQTVAFYETVYHHDANNSYLEQANVFIVKKETKKKLRPAFRKLLDKGNGLHASMWGMSDQLPFQIDQWVGAETNKKITHILDADALDQNTVMLAVNVIRFKGLWSSKFEQRLNSIDTFHNADGTAAPTTFMFKRFKTGYHFDEDLKTHVVALPYQKLRARFIIFLPLEPARLEDLKSKLSATRWRSTVQRLDKRNVALSLPKFKLSSRYDLVGPLKKLGINILFGHGADLSGIDGDRDLFVSGFLQVSKLQVDEAGSEAESVTVVKVSGKSAETAATVTVDHPFLFFITVGADDVLLFAGQVNHIEKA</sequence>
<organism evidence="1 2">
    <name type="scientific">Ixodes persulcatus</name>
    <name type="common">Taiga tick</name>
    <dbReference type="NCBI Taxonomy" id="34615"/>
    <lineage>
        <taxon>Eukaryota</taxon>
        <taxon>Metazoa</taxon>
        <taxon>Ecdysozoa</taxon>
        <taxon>Arthropoda</taxon>
        <taxon>Chelicerata</taxon>
        <taxon>Arachnida</taxon>
        <taxon>Acari</taxon>
        <taxon>Parasitiformes</taxon>
        <taxon>Ixodida</taxon>
        <taxon>Ixodoidea</taxon>
        <taxon>Ixodidae</taxon>
        <taxon>Ixodinae</taxon>
        <taxon>Ixodes</taxon>
    </lineage>
</organism>
<comment type="caution">
    <text evidence="1">The sequence shown here is derived from an EMBL/GenBank/DDBJ whole genome shotgun (WGS) entry which is preliminary data.</text>
</comment>
<keyword evidence="2" id="KW-1185">Reference proteome</keyword>
<protein>
    <submittedName>
        <fullName evidence="1">Uncharacterized protein</fullName>
    </submittedName>
</protein>
<evidence type="ECO:0000313" key="1">
    <source>
        <dbReference type="EMBL" id="KAG0414504.1"/>
    </source>
</evidence>